<dbReference type="EMBL" id="JAJAGO010000002">
    <property type="protein sequence ID" value="MCT2589541.1"/>
    <property type="molecule type" value="Genomic_DNA"/>
</dbReference>
<sequence length="134" mass="14328">MVAEGELLGRVRRMAARQDGVLTGRQASRLGVPSALVRRIVRAGAWVPLARGSYWVVPNGLPRLATRVRAALLACGPRAVVVGPTAARLQGSRACRVRRTRPYIWRARRLGSPGLGCWCTGSAAGSAPRCAGFR</sequence>
<dbReference type="InterPro" id="IPR025159">
    <property type="entry name" value="AbiEi_N"/>
</dbReference>
<gene>
    <name evidence="2" type="ORF">LHJ74_06320</name>
</gene>
<protein>
    <submittedName>
        <fullName evidence="2">Type IV toxin-antitoxin system AbiEi family antitoxin domain-containing protein</fullName>
    </submittedName>
</protein>
<reference evidence="2 3" key="1">
    <citation type="submission" date="2021-10" db="EMBL/GenBank/DDBJ databases">
        <title>Streptomyces gossypii sp. nov., isolated from soil collected from cotton field.</title>
        <authorList>
            <person name="Ge X."/>
            <person name="Chen X."/>
            <person name="Liu W."/>
        </authorList>
    </citation>
    <scope>NUCLEOTIDE SEQUENCE [LARGE SCALE GENOMIC DNA]</scope>
    <source>
        <strain evidence="2 3">N2-109</strain>
    </source>
</reference>
<accession>A0ABT2JP76</accession>
<dbReference type="Proteomes" id="UP001156389">
    <property type="component" value="Unassembled WGS sequence"/>
</dbReference>
<name>A0ABT2JP76_9ACTN</name>
<dbReference type="Pfam" id="PF13338">
    <property type="entry name" value="AbiEi_4"/>
    <property type="match status" value="1"/>
</dbReference>
<proteinExistence type="predicted"/>
<evidence type="ECO:0000259" key="1">
    <source>
        <dbReference type="Pfam" id="PF13338"/>
    </source>
</evidence>
<evidence type="ECO:0000313" key="2">
    <source>
        <dbReference type="EMBL" id="MCT2589541.1"/>
    </source>
</evidence>
<comment type="caution">
    <text evidence="2">The sequence shown here is derived from an EMBL/GenBank/DDBJ whole genome shotgun (WGS) entry which is preliminary data.</text>
</comment>
<feature type="domain" description="AbiEi antitoxin N-terminal" evidence="1">
    <location>
        <begin position="11"/>
        <end position="54"/>
    </location>
</feature>
<organism evidence="2 3">
    <name type="scientific">Streptomyces gossypii</name>
    <dbReference type="NCBI Taxonomy" id="2883101"/>
    <lineage>
        <taxon>Bacteria</taxon>
        <taxon>Bacillati</taxon>
        <taxon>Actinomycetota</taxon>
        <taxon>Actinomycetes</taxon>
        <taxon>Kitasatosporales</taxon>
        <taxon>Streptomycetaceae</taxon>
        <taxon>Streptomyces</taxon>
    </lineage>
</organism>
<evidence type="ECO:0000313" key="3">
    <source>
        <dbReference type="Proteomes" id="UP001156389"/>
    </source>
</evidence>
<keyword evidence="3" id="KW-1185">Reference proteome</keyword>